<keyword evidence="1" id="KW-0732">Signal</keyword>
<reference evidence="3" key="1">
    <citation type="journal article" date="2019" name="Int. J. Syst. Evol. Microbiol.">
        <title>The Global Catalogue of Microorganisms (GCM) 10K type strain sequencing project: providing services to taxonomists for standard genome sequencing and annotation.</title>
        <authorList>
            <consortium name="The Broad Institute Genomics Platform"/>
            <consortium name="The Broad Institute Genome Sequencing Center for Infectious Disease"/>
            <person name="Wu L."/>
            <person name="Ma J."/>
        </authorList>
    </citation>
    <scope>NUCLEOTIDE SEQUENCE [LARGE SCALE GENOMIC DNA]</scope>
    <source>
        <strain evidence="3">JCM 9458</strain>
    </source>
</reference>
<organism evidence="2 3">
    <name type="scientific">Cryptosporangium minutisporangium</name>
    <dbReference type="NCBI Taxonomy" id="113569"/>
    <lineage>
        <taxon>Bacteria</taxon>
        <taxon>Bacillati</taxon>
        <taxon>Actinomycetota</taxon>
        <taxon>Actinomycetes</taxon>
        <taxon>Cryptosporangiales</taxon>
        <taxon>Cryptosporangiaceae</taxon>
        <taxon>Cryptosporangium</taxon>
    </lineage>
</organism>
<evidence type="ECO:0000313" key="2">
    <source>
        <dbReference type="EMBL" id="GAA3390554.1"/>
    </source>
</evidence>
<protein>
    <recommendedName>
        <fullName evidence="4">Secreted protein</fullName>
    </recommendedName>
</protein>
<name>A0ABP6T3E7_9ACTN</name>
<feature type="signal peptide" evidence="1">
    <location>
        <begin position="1"/>
        <end position="22"/>
    </location>
</feature>
<comment type="caution">
    <text evidence="2">The sequence shown here is derived from an EMBL/GenBank/DDBJ whole genome shotgun (WGS) entry which is preliminary data.</text>
</comment>
<dbReference type="RefSeq" id="WP_345730146.1">
    <property type="nucleotide sequence ID" value="NZ_BAAAYN010000029.1"/>
</dbReference>
<proteinExistence type="predicted"/>
<evidence type="ECO:0000256" key="1">
    <source>
        <dbReference type="SAM" id="SignalP"/>
    </source>
</evidence>
<accession>A0ABP6T3E7</accession>
<evidence type="ECO:0008006" key="4">
    <source>
        <dbReference type="Google" id="ProtNLM"/>
    </source>
</evidence>
<dbReference type="Proteomes" id="UP001501676">
    <property type="component" value="Unassembled WGS sequence"/>
</dbReference>
<feature type="chain" id="PRO_5045948135" description="Secreted protein" evidence="1">
    <location>
        <begin position="23"/>
        <end position="72"/>
    </location>
</feature>
<sequence length="72" mass="7288">MRRTLATAITAVAFLFSTFVLAAPAVAADPPPKVLSGTYSGADAERIVRNLVDGAAVSTVACGLGAVVKKLK</sequence>
<keyword evidence="3" id="KW-1185">Reference proteome</keyword>
<dbReference type="EMBL" id="BAAAYN010000029">
    <property type="protein sequence ID" value="GAA3390554.1"/>
    <property type="molecule type" value="Genomic_DNA"/>
</dbReference>
<evidence type="ECO:0000313" key="3">
    <source>
        <dbReference type="Proteomes" id="UP001501676"/>
    </source>
</evidence>
<gene>
    <name evidence="2" type="ORF">GCM10020369_44940</name>
</gene>